<dbReference type="Proteomes" id="UP000025229">
    <property type="component" value="Chromosome"/>
</dbReference>
<dbReference type="InterPro" id="IPR000595">
    <property type="entry name" value="cNMP-bd_dom"/>
</dbReference>
<dbReference type="Pfam" id="PF00027">
    <property type="entry name" value="cNMP_binding"/>
    <property type="match status" value="1"/>
</dbReference>
<dbReference type="EMBL" id="JAWXXX010000001">
    <property type="protein sequence ID" value="MDX5892884.1"/>
    <property type="molecule type" value="Genomic_DNA"/>
</dbReference>
<dbReference type="SMART" id="SM00100">
    <property type="entry name" value="cNMP"/>
    <property type="match status" value="1"/>
</dbReference>
<dbReference type="RefSeq" id="WP_038680067.1">
    <property type="nucleotide sequence ID" value="NZ_CP007514.1"/>
</dbReference>
<feature type="domain" description="Cyclic nucleotide-binding" evidence="1">
    <location>
        <begin position="11"/>
        <end position="114"/>
    </location>
</feature>
<evidence type="ECO:0000313" key="4">
    <source>
        <dbReference type="Proteomes" id="UP000025229"/>
    </source>
</evidence>
<dbReference type="eggNOG" id="COG0664">
    <property type="taxonomic scope" value="Bacteria"/>
</dbReference>
<dbReference type="GO" id="GO:0005829">
    <property type="term" value="C:cytosol"/>
    <property type="evidence" value="ECO:0007669"/>
    <property type="project" value="TreeGrafter"/>
</dbReference>
<dbReference type="Gene3D" id="2.60.120.10">
    <property type="entry name" value="Jelly Rolls"/>
    <property type="match status" value="1"/>
</dbReference>
<reference evidence="3" key="2">
    <citation type="submission" date="2023-11" db="EMBL/GenBank/DDBJ databases">
        <title>MicrobeMod: A computational toolkit for identifying prokaryotic methylation and restriction-modification with nanopore sequencing.</title>
        <authorList>
            <person name="Crits-Christoph A."/>
            <person name="Kang S.C."/>
            <person name="Lee H."/>
            <person name="Ostrov N."/>
        </authorList>
    </citation>
    <scope>NUCLEOTIDE SEQUENCE</scope>
    <source>
        <strain evidence="3">ATCC 51242</strain>
    </source>
</reference>
<name>A0A023WZG1_RUBRA</name>
<organism evidence="2 4">
    <name type="scientific">Rubrobacter radiotolerans</name>
    <name type="common">Arthrobacter radiotolerans</name>
    <dbReference type="NCBI Taxonomy" id="42256"/>
    <lineage>
        <taxon>Bacteria</taxon>
        <taxon>Bacillati</taxon>
        <taxon>Actinomycetota</taxon>
        <taxon>Rubrobacteria</taxon>
        <taxon>Rubrobacterales</taxon>
        <taxon>Rubrobacteraceae</taxon>
        <taxon>Rubrobacter</taxon>
    </lineage>
</organism>
<dbReference type="CDD" id="cd00038">
    <property type="entry name" value="CAP_ED"/>
    <property type="match status" value="1"/>
</dbReference>
<dbReference type="SUPFAM" id="SSF51206">
    <property type="entry name" value="cAMP-binding domain-like"/>
    <property type="match status" value="1"/>
</dbReference>
<dbReference type="HOGENOM" id="CLU_1554135_0_0_11"/>
<gene>
    <name evidence="2" type="ORF">RradSPS_0190</name>
    <name evidence="3" type="ORF">SIL72_02465</name>
</gene>
<dbReference type="InterPro" id="IPR050397">
    <property type="entry name" value="Env_Response_Regulators"/>
</dbReference>
<dbReference type="GO" id="GO:0003700">
    <property type="term" value="F:DNA-binding transcription factor activity"/>
    <property type="evidence" value="ECO:0007669"/>
    <property type="project" value="TreeGrafter"/>
</dbReference>
<dbReference type="PANTHER" id="PTHR24567:SF74">
    <property type="entry name" value="HTH-TYPE TRANSCRIPTIONAL REGULATOR ARCR"/>
    <property type="match status" value="1"/>
</dbReference>
<proteinExistence type="predicted"/>
<dbReference type="AlphaFoldDB" id="A0A023WZG1"/>
<evidence type="ECO:0000313" key="2">
    <source>
        <dbReference type="EMBL" id="AHY45473.1"/>
    </source>
</evidence>
<dbReference type="InterPro" id="IPR014710">
    <property type="entry name" value="RmlC-like_jellyroll"/>
</dbReference>
<dbReference type="PANTHER" id="PTHR24567">
    <property type="entry name" value="CRP FAMILY TRANSCRIPTIONAL REGULATORY PROTEIN"/>
    <property type="match status" value="1"/>
</dbReference>
<keyword evidence="4" id="KW-1185">Reference proteome</keyword>
<dbReference type="EMBL" id="CP007514">
    <property type="protein sequence ID" value="AHY45473.1"/>
    <property type="molecule type" value="Genomic_DNA"/>
</dbReference>
<dbReference type="OrthoDB" id="5244739at2"/>
<dbReference type="InterPro" id="IPR018490">
    <property type="entry name" value="cNMP-bd_dom_sf"/>
</dbReference>
<evidence type="ECO:0000313" key="3">
    <source>
        <dbReference type="EMBL" id="MDX5892884.1"/>
    </source>
</evidence>
<accession>A0A023WZG1</accession>
<reference evidence="2 4" key="1">
    <citation type="submission" date="2014-03" db="EMBL/GenBank/DDBJ databases">
        <title>Complete genome sequence of the Radio-Resistant Rubrobacter radiotolerans RSPS-4.</title>
        <authorList>
            <person name="Egas C.C."/>
            <person name="Barroso C.C."/>
            <person name="Froufe H.J.C."/>
            <person name="Pacheco J.J."/>
            <person name="Albuquerque L.L."/>
            <person name="da Costa M.M.S."/>
        </authorList>
    </citation>
    <scope>NUCLEOTIDE SEQUENCE [LARGE SCALE GENOMIC DNA]</scope>
    <source>
        <strain evidence="2 4">RSPS-4</strain>
    </source>
</reference>
<dbReference type="KEGG" id="rrd:RradSPS_0190"/>
<dbReference type="STRING" id="42256.RradSPS_0190"/>
<evidence type="ECO:0000259" key="1">
    <source>
        <dbReference type="PROSITE" id="PS50042"/>
    </source>
</evidence>
<dbReference type="Proteomes" id="UP001281130">
    <property type="component" value="Unassembled WGS sequence"/>
</dbReference>
<protein>
    <submittedName>
        <fullName evidence="2 3">Cyclic nucleotide-binding domain</fullName>
    </submittedName>
</protein>
<dbReference type="PROSITE" id="PS50042">
    <property type="entry name" value="CNMP_BINDING_3"/>
    <property type="match status" value="1"/>
</dbReference>
<sequence>MEEPRLEEILLFRRLDPSERAELEELLEPAQFDAGEAMIQEGGEEESVFVLTSGTVEVHKQVTPGRSETLATMSAPTVVGELGLLTEPKAIASVVAKTPVEAHAMDREEFLELLESGSLAASKVVYEIGRTLAARMAHTDRVVSEVIERIEDRPENVDFEVFRDRMISDWYA</sequence>